<organism evidence="2 3">
    <name type="scientific">Kineococcus aurantiacus</name>
    <dbReference type="NCBI Taxonomy" id="37633"/>
    <lineage>
        <taxon>Bacteria</taxon>
        <taxon>Bacillati</taxon>
        <taxon>Actinomycetota</taxon>
        <taxon>Actinomycetes</taxon>
        <taxon>Kineosporiales</taxon>
        <taxon>Kineosporiaceae</taxon>
        <taxon>Kineococcus</taxon>
    </lineage>
</organism>
<evidence type="ECO:0000313" key="2">
    <source>
        <dbReference type="EMBL" id="NYD24078.1"/>
    </source>
</evidence>
<proteinExistence type="predicted"/>
<sequence length="48" mass="5091">MRSVRRPGSGRPRPAGVDALAPVLPHARRVVGEGRRQVAVALRASYSG</sequence>
<evidence type="ECO:0000256" key="1">
    <source>
        <dbReference type="SAM" id="MobiDB-lite"/>
    </source>
</evidence>
<feature type="compositionally biased region" description="Low complexity" evidence="1">
    <location>
        <begin position="1"/>
        <end position="17"/>
    </location>
</feature>
<protein>
    <submittedName>
        <fullName evidence="2">Uncharacterized protein</fullName>
    </submittedName>
</protein>
<reference evidence="2 3" key="1">
    <citation type="submission" date="2020-07" db="EMBL/GenBank/DDBJ databases">
        <title>Sequencing the genomes of 1000 actinobacteria strains.</title>
        <authorList>
            <person name="Klenk H.-P."/>
        </authorList>
    </citation>
    <scope>NUCLEOTIDE SEQUENCE [LARGE SCALE GENOMIC DNA]</scope>
    <source>
        <strain evidence="2 3">DSM 7487</strain>
    </source>
</reference>
<accession>A0A7Y9DNV8</accession>
<evidence type="ECO:0000313" key="3">
    <source>
        <dbReference type="Proteomes" id="UP000521922"/>
    </source>
</evidence>
<name>A0A7Y9DNV8_9ACTN</name>
<dbReference type="EMBL" id="JACCBB010000001">
    <property type="protein sequence ID" value="NYD24078.1"/>
    <property type="molecule type" value="Genomic_DNA"/>
</dbReference>
<dbReference type="Proteomes" id="UP000521922">
    <property type="component" value="Unassembled WGS sequence"/>
</dbReference>
<dbReference type="AlphaFoldDB" id="A0A7Y9DNV8"/>
<keyword evidence="3" id="KW-1185">Reference proteome</keyword>
<dbReference type="RefSeq" id="WP_179754241.1">
    <property type="nucleotide sequence ID" value="NZ_BAAAGN010000030.1"/>
</dbReference>
<gene>
    <name evidence="2" type="ORF">BJ968_003618</name>
</gene>
<feature type="region of interest" description="Disordered" evidence="1">
    <location>
        <begin position="1"/>
        <end position="20"/>
    </location>
</feature>
<comment type="caution">
    <text evidence="2">The sequence shown here is derived from an EMBL/GenBank/DDBJ whole genome shotgun (WGS) entry which is preliminary data.</text>
</comment>